<proteinExistence type="predicted"/>
<dbReference type="InterPro" id="IPR008767">
    <property type="entry name" value="Phage_SPP1_head-tail_adaptor"/>
</dbReference>
<gene>
    <name evidence="1" type="ORF">ABID44_002836</name>
</gene>
<comment type="caution">
    <text evidence="1">The sequence shown here is derived from an EMBL/GenBank/DDBJ whole genome shotgun (WGS) entry which is preliminary data.</text>
</comment>
<reference evidence="1 2" key="1">
    <citation type="submission" date="2024-06" db="EMBL/GenBank/DDBJ databases">
        <title>Genomic Encyclopedia of Type Strains, Phase IV (KMG-IV): sequencing the most valuable type-strain genomes for metagenomic binning, comparative biology and taxonomic classification.</title>
        <authorList>
            <person name="Goeker M."/>
        </authorList>
    </citation>
    <scope>NUCLEOTIDE SEQUENCE [LARGE SCALE GENOMIC DNA]</scope>
    <source>
        <strain evidence="1 2">DSM 19730</strain>
    </source>
</reference>
<accession>A0ABV2KQS1</accession>
<sequence>MAEPDWSGHPGEPDWQTFVGPIWAGIQFMRGGEGVLAARLTAKQPAILTIRNSTAARGIKPSDRAKNARTGEIFNIREKPRVSRENRGFLEMLVEAGASDG</sequence>
<dbReference type="Gene3D" id="2.40.10.270">
    <property type="entry name" value="Bacteriophage SPP1 head-tail adaptor protein"/>
    <property type="match status" value="1"/>
</dbReference>
<evidence type="ECO:0000313" key="1">
    <source>
        <dbReference type="EMBL" id="MET3662498.1"/>
    </source>
</evidence>
<protein>
    <submittedName>
        <fullName evidence="1">Head-tail adaptor</fullName>
    </submittedName>
</protein>
<organism evidence="1 2">
    <name type="scientific">Aquamicrobium ahrensii</name>
    <dbReference type="NCBI Taxonomy" id="469551"/>
    <lineage>
        <taxon>Bacteria</taxon>
        <taxon>Pseudomonadati</taxon>
        <taxon>Pseudomonadota</taxon>
        <taxon>Alphaproteobacteria</taxon>
        <taxon>Hyphomicrobiales</taxon>
        <taxon>Phyllobacteriaceae</taxon>
        <taxon>Aquamicrobium</taxon>
    </lineage>
</organism>
<evidence type="ECO:0000313" key="2">
    <source>
        <dbReference type="Proteomes" id="UP001549143"/>
    </source>
</evidence>
<name>A0ABV2KQS1_9HYPH</name>
<dbReference type="Pfam" id="PF05521">
    <property type="entry name" value="Phage_HCP"/>
    <property type="match status" value="1"/>
</dbReference>
<dbReference type="InterPro" id="IPR038666">
    <property type="entry name" value="SSP1_head-tail_sf"/>
</dbReference>
<dbReference type="Proteomes" id="UP001549143">
    <property type="component" value="Unassembled WGS sequence"/>
</dbReference>
<dbReference type="EMBL" id="JBEPMN010000012">
    <property type="protein sequence ID" value="MET3662498.1"/>
    <property type="molecule type" value="Genomic_DNA"/>
</dbReference>
<keyword evidence="2" id="KW-1185">Reference proteome</keyword>